<protein>
    <submittedName>
        <fullName evidence="2">Uncharacterized protein</fullName>
    </submittedName>
</protein>
<name>A0A7I8J8M9_SPIIN</name>
<feature type="region of interest" description="Disordered" evidence="1">
    <location>
        <begin position="1"/>
        <end position="39"/>
    </location>
</feature>
<gene>
    <name evidence="2" type="ORF">SI7747_09012504</name>
</gene>
<dbReference type="EMBL" id="LR743596">
    <property type="protein sequence ID" value="CAA2626817.1"/>
    <property type="molecule type" value="Genomic_DNA"/>
</dbReference>
<evidence type="ECO:0000313" key="2">
    <source>
        <dbReference type="EMBL" id="CAA2626817.1"/>
    </source>
</evidence>
<reference evidence="2 3" key="1">
    <citation type="submission" date="2019-12" db="EMBL/GenBank/DDBJ databases">
        <authorList>
            <person name="Scholz U."/>
            <person name="Mascher M."/>
            <person name="Fiebig A."/>
        </authorList>
    </citation>
    <scope>NUCLEOTIDE SEQUENCE</scope>
</reference>
<evidence type="ECO:0000256" key="1">
    <source>
        <dbReference type="SAM" id="MobiDB-lite"/>
    </source>
</evidence>
<dbReference type="Proteomes" id="UP001189122">
    <property type="component" value="Unassembled WGS sequence"/>
</dbReference>
<accession>A0A7I8J8M9</accession>
<dbReference type="AlphaFoldDB" id="A0A7I8J8M9"/>
<evidence type="ECO:0000313" key="3">
    <source>
        <dbReference type="Proteomes" id="UP001189122"/>
    </source>
</evidence>
<keyword evidence="3" id="KW-1185">Reference proteome</keyword>
<proteinExistence type="predicted"/>
<sequence>MAEIPEQQPTRSHSAEMQGEMRENNSTSPRPSPPQEKPRVLILLVAQNSDQSIPH</sequence>
<organism evidence="2">
    <name type="scientific">Spirodela intermedia</name>
    <name type="common">Intermediate duckweed</name>
    <dbReference type="NCBI Taxonomy" id="51605"/>
    <lineage>
        <taxon>Eukaryota</taxon>
        <taxon>Viridiplantae</taxon>
        <taxon>Streptophyta</taxon>
        <taxon>Embryophyta</taxon>
        <taxon>Tracheophyta</taxon>
        <taxon>Spermatophyta</taxon>
        <taxon>Magnoliopsida</taxon>
        <taxon>Liliopsida</taxon>
        <taxon>Araceae</taxon>
        <taxon>Lemnoideae</taxon>
        <taxon>Spirodela</taxon>
    </lineage>
</organism>
<dbReference type="EMBL" id="CACRZD030000009">
    <property type="protein sequence ID" value="CAA6666115.1"/>
    <property type="molecule type" value="Genomic_DNA"/>
</dbReference>